<organism evidence="1 2">
    <name type="scientific">Halosquirtibacter laminarini</name>
    <dbReference type="NCBI Taxonomy" id="3374600"/>
    <lineage>
        <taxon>Bacteria</taxon>
        <taxon>Pseudomonadati</taxon>
        <taxon>Bacteroidota</taxon>
        <taxon>Bacteroidia</taxon>
        <taxon>Marinilabiliales</taxon>
        <taxon>Prolixibacteraceae</taxon>
        <taxon>Halosquirtibacter</taxon>
    </lineage>
</organism>
<dbReference type="Proteomes" id="UP000826212">
    <property type="component" value="Chromosome"/>
</dbReference>
<dbReference type="EMBL" id="CP081303">
    <property type="protein sequence ID" value="QZE15417.1"/>
    <property type="molecule type" value="Genomic_DNA"/>
</dbReference>
<proteinExistence type="predicted"/>
<accession>A0AC61NQ90</accession>
<evidence type="ECO:0000313" key="2">
    <source>
        <dbReference type="Proteomes" id="UP000826212"/>
    </source>
</evidence>
<reference evidence="1" key="1">
    <citation type="submission" date="2021-08" db="EMBL/GenBank/DDBJ databases">
        <title>Novel anaerobic bacterium isolated from sea squirt in East Sea, Republic of Korea.</title>
        <authorList>
            <person name="Nguyen T.H."/>
            <person name="Li Z."/>
            <person name="Lee Y.-J."/>
            <person name="Ko J."/>
            <person name="Kim S.-G."/>
        </authorList>
    </citation>
    <scope>NUCLEOTIDE SEQUENCE</scope>
    <source>
        <strain evidence="1">KCTC 25031</strain>
    </source>
</reference>
<name>A0AC61NQ90_9BACT</name>
<protein>
    <submittedName>
        <fullName evidence="1">Transposase</fullName>
    </submittedName>
</protein>
<sequence>MKQKRYTSCIEKALYKMSDVGRVRRNFIIETFCLFLSIIGKINFLQLARYGTKNELTYRKQFAKSFDFMEFNRHLLEENKCSEYVVAFDPSYINKSGKCTPELGTFWSGCAGKAKRGLEIGGIAAIDVAKNTAFHLEAVQTISKSSQNLNDWYIDVLVNKRDSIKTISNYLVVDAWFSNKKFIDSMIEQQMQVVSRLRRNANLKYYYTGEKTGKRGRPKTYGGKVNCKEIDKKYFDLVEQTGTYTLYSAVVYSVSMKRKIRVVYMESQNSKGTLSYKIYFSTDTELKPEKILLYYKRRFQIEFIYRDAKQYTGLNHCQARCKKKLYFHFNMSMTSVNIAKMTDWLDNRNQVQTPFSLKNIKTINFNELMLNLFLSKFSVSANLKKIQKAVKEMRLYGTNVA</sequence>
<gene>
    <name evidence="1" type="ORF">K4L44_06185</name>
</gene>
<evidence type="ECO:0000313" key="1">
    <source>
        <dbReference type="EMBL" id="QZE15417.1"/>
    </source>
</evidence>
<keyword evidence="2" id="KW-1185">Reference proteome</keyword>